<gene>
    <name evidence="2" type="ORF">FGO82_11725</name>
</gene>
<accession>A0A660A1W5</accession>
<feature type="compositionally biased region" description="Basic and acidic residues" evidence="1">
    <location>
        <begin position="722"/>
        <end position="743"/>
    </location>
</feature>
<dbReference type="SUPFAM" id="SSF142887">
    <property type="entry name" value="PhtA domain-like"/>
    <property type="match status" value="3"/>
</dbReference>
<dbReference type="InterPro" id="IPR006270">
    <property type="entry name" value="Strep_his_triad_rpt"/>
</dbReference>
<feature type="region of interest" description="Disordered" evidence="1">
    <location>
        <begin position="722"/>
        <end position="770"/>
    </location>
</feature>
<evidence type="ECO:0000313" key="3">
    <source>
        <dbReference type="Proteomes" id="UP000316580"/>
    </source>
</evidence>
<dbReference type="RefSeq" id="WP_021299278.1">
    <property type="nucleotide sequence ID" value="NZ_CAAHOJ010000002.1"/>
</dbReference>
<dbReference type="InterPro" id="IPR023832">
    <property type="entry name" value="His_triad_protein"/>
</dbReference>
<protein>
    <submittedName>
        <fullName evidence="2">Pneumococcal-type histidine triad protein</fullName>
    </submittedName>
</protein>
<name>A0A660A1W5_STRPY</name>
<reference evidence="2 3" key="1">
    <citation type="submission" date="2019-05" db="EMBL/GenBank/DDBJ databases">
        <title>Novel genomic isolates of S.pyogenes and S.dysgalactiae subsp. equisimilis associated to necrotising fasciitis (NSTI).</title>
        <authorList>
            <person name="Barrantes I."/>
        </authorList>
    </citation>
    <scope>NUCLEOTIDE SEQUENCE [LARGE SCALE GENOMIC DNA]</scope>
    <source>
        <strain evidence="2 3">SPY6028</strain>
    </source>
</reference>
<proteinExistence type="predicted"/>
<feature type="region of interest" description="Disordered" evidence="1">
    <location>
        <begin position="241"/>
        <end position="305"/>
    </location>
</feature>
<comment type="caution">
    <text evidence="2">The sequence shown here is derived from an EMBL/GenBank/DDBJ whole genome shotgun (WGS) entry which is preliminary data.</text>
</comment>
<feature type="compositionally biased region" description="Basic and acidic residues" evidence="1">
    <location>
        <begin position="751"/>
        <end position="762"/>
    </location>
</feature>
<dbReference type="Proteomes" id="UP000316580">
    <property type="component" value="Unassembled WGS sequence"/>
</dbReference>
<sequence length="825" mass="92702">MKKTYGYIGSVAAILLATHIGSYQLGKHHMGSATKDNQIAYIDDSKGKAKAPKTNKTMDQISAEEGISAEQIVVKITDQGYVTSHGDHYHFYNGKVPYDAIISEELLMTDPNYHFKQSDVINEILDGYVIKVNGNYYVYLKPGSKRKNIRTKQQIAEQVAKGTKEAKEKGLAQVAHLSKEEVAAVNEAKRQGRYTTDDGYIFSPTDIIDDLGDAYLVPHGNHYHYIPKKDLSPSELAAAQAYWSQKQGRGARPSDYRPTPAPGRRKAPIPDVTPNPGQGHQPDNGGYHPAPPRPNDASQNKHQRDEFKGKTFKELLDQLHRLDLKYRHVEEDGLIFEPTQVIKSNAFGYVVPHGDHYHIIPRSQLSPLEMELADRYLAGQTEDNDSGSDHSKPSDKEVTHTFLGHRIKAYGKGLDGKPYDTSDAYVFSKESIHSVDKSGVTAKHGDHFHYIGFGELEQYELDEVANWVKAKGQADELAAALDQEQGKEKPLFDTKKVSRKVTKDGKVGYMMPKDGKNYFYARDQLDLTQIAFAEQELMLKDKKHYRYDIVDTGIEPRLAVDVSSLPMHAGNATYDTGSSFVIPHIDHIHVVPYSWLTRDQIATIKYVMQHPEVRPDVWSKPGHEESGSVIPNVTPLDKRAGMPNWQIIHSAEEVQKALAEGRFATPDGYIFDPRDVLAKETFVWKDGSFSIPRADGSSLRTINKSDLSQAEWQQAQELLAKKNAGDATDTDKPKEKQQADKSNENQQPSEASKEEEKEKESDNFIDSLPDYGLDRATLEDHINQLAQKANIDPKYLIFQPEGVQFYNKNGELVTYDIKTLQQINP</sequence>
<dbReference type="AlphaFoldDB" id="A0A660A1W5"/>
<dbReference type="EMBL" id="VCID01000545">
    <property type="protein sequence ID" value="TNY45882.1"/>
    <property type="molecule type" value="Genomic_DNA"/>
</dbReference>
<evidence type="ECO:0000256" key="1">
    <source>
        <dbReference type="SAM" id="MobiDB-lite"/>
    </source>
</evidence>
<dbReference type="NCBIfam" id="TIGR01363">
    <property type="entry name" value="strep_his_triad"/>
    <property type="match status" value="2"/>
</dbReference>
<dbReference type="Pfam" id="PF04270">
    <property type="entry name" value="Strep_his_triad"/>
    <property type="match status" value="6"/>
</dbReference>
<evidence type="ECO:0000313" key="2">
    <source>
        <dbReference type="EMBL" id="TNY45882.1"/>
    </source>
</evidence>
<dbReference type="InterPro" id="IPR037228">
    <property type="entry name" value="PhtA_dom_sf"/>
</dbReference>
<dbReference type="Gene3D" id="3.10.50.90">
    <property type="match status" value="6"/>
</dbReference>
<organism evidence="2 3">
    <name type="scientific">Streptococcus pyogenes</name>
    <dbReference type="NCBI Taxonomy" id="1314"/>
    <lineage>
        <taxon>Bacteria</taxon>
        <taxon>Bacillati</taxon>
        <taxon>Bacillota</taxon>
        <taxon>Bacilli</taxon>
        <taxon>Lactobacillales</taxon>
        <taxon>Streptococcaceae</taxon>
        <taxon>Streptococcus</taxon>
    </lineage>
</organism>